<comment type="similarity">
    <text evidence="6">Belongs to the DEAD box helicase family.</text>
</comment>
<evidence type="ECO:0000256" key="7">
    <source>
        <dbReference type="SAM" id="MobiDB-lite"/>
    </source>
</evidence>
<dbReference type="SMART" id="SM00490">
    <property type="entry name" value="HELICc"/>
    <property type="match status" value="1"/>
</dbReference>
<evidence type="ECO:0000256" key="3">
    <source>
        <dbReference type="ARBA" id="ARBA00022801"/>
    </source>
</evidence>
<dbReference type="InterPro" id="IPR001650">
    <property type="entry name" value="Helicase_C-like"/>
</dbReference>
<keyword evidence="4 6" id="KW-0347">Helicase</keyword>
<evidence type="ECO:0000313" key="10">
    <source>
        <dbReference type="EMBL" id="OLP81658.1"/>
    </source>
</evidence>
<dbReference type="InterPro" id="IPR014001">
    <property type="entry name" value="Helicase_ATP-bd"/>
</dbReference>
<reference evidence="10 11" key="1">
    <citation type="submission" date="2016-02" db="EMBL/GenBank/DDBJ databases">
        <title>Genome analysis of coral dinoflagellate symbionts highlights evolutionary adaptations to a symbiotic lifestyle.</title>
        <authorList>
            <person name="Aranda M."/>
            <person name="Li Y."/>
            <person name="Liew Y.J."/>
            <person name="Baumgarten S."/>
            <person name="Simakov O."/>
            <person name="Wilson M."/>
            <person name="Piel J."/>
            <person name="Ashoor H."/>
            <person name="Bougouffa S."/>
            <person name="Bajic V.B."/>
            <person name="Ryu T."/>
            <person name="Ravasi T."/>
            <person name="Bayer T."/>
            <person name="Micklem G."/>
            <person name="Kim H."/>
            <person name="Bhak J."/>
            <person name="Lajeunesse T.C."/>
            <person name="Voolstra C.R."/>
        </authorList>
    </citation>
    <scope>NUCLEOTIDE SEQUENCE [LARGE SCALE GENOMIC DNA]</scope>
    <source>
        <strain evidence="10 11">CCMP2467</strain>
    </source>
</reference>
<dbReference type="PROSITE" id="PS51192">
    <property type="entry name" value="HELICASE_ATP_BIND_1"/>
    <property type="match status" value="1"/>
</dbReference>
<dbReference type="SUPFAM" id="SSF52540">
    <property type="entry name" value="P-loop containing nucleoside triphosphate hydrolases"/>
    <property type="match status" value="1"/>
</dbReference>
<protein>
    <recommendedName>
        <fullName evidence="1">RNA helicase</fullName>
        <ecNumber evidence="1">3.6.4.13</ecNumber>
    </recommendedName>
</protein>
<evidence type="ECO:0000256" key="6">
    <source>
        <dbReference type="RuleBase" id="RU000492"/>
    </source>
</evidence>
<evidence type="ECO:0000256" key="1">
    <source>
        <dbReference type="ARBA" id="ARBA00012552"/>
    </source>
</evidence>
<dbReference type="AlphaFoldDB" id="A0A1Q9CFF3"/>
<accession>A0A1Q9CFF3</accession>
<name>A0A1Q9CFF3_SYMMI</name>
<keyword evidence="2 6" id="KW-0547">Nucleotide-binding</keyword>
<dbReference type="Gene3D" id="3.40.50.300">
    <property type="entry name" value="P-loop containing nucleotide triphosphate hydrolases"/>
    <property type="match status" value="2"/>
</dbReference>
<dbReference type="InterPro" id="IPR011545">
    <property type="entry name" value="DEAD/DEAH_box_helicase_dom"/>
</dbReference>
<keyword evidence="3 6" id="KW-0378">Hydrolase</keyword>
<comment type="caution">
    <text evidence="10">The sequence shown here is derived from an EMBL/GenBank/DDBJ whole genome shotgun (WGS) entry which is preliminary data.</text>
</comment>
<dbReference type="CDD" id="cd18787">
    <property type="entry name" value="SF2_C_DEAD"/>
    <property type="match status" value="1"/>
</dbReference>
<keyword evidence="11" id="KW-1185">Reference proteome</keyword>
<dbReference type="GO" id="GO:0016787">
    <property type="term" value="F:hydrolase activity"/>
    <property type="evidence" value="ECO:0007669"/>
    <property type="project" value="UniProtKB-KW"/>
</dbReference>
<feature type="compositionally biased region" description="Basic and acidic residues" evidence="7">
    <location>
        <begin position="24"/>
        <end position="74"/>
    </location>
</feature>
<evidence type="ECO:0000256" key="2">
    <source>
        <dbReference type="ARBA" id="ARBA00022741"/>
    </source>
</evidence>
<feature type="compositionally biased region" description="Polar residues" evidence="7">
    <location>
        <begin position="78"/>
        <end position="90"/>
    </location>
</feature>
<feature type="domain" description="Helicase C-terminal" evidence="9">
    <location>
        <begin position="398"/>
        <end position="574"/>
    </location>
</feature>
<evidence type="ECO:0000256" key="5">
    <source>
        <dbReference type="ARBA" id="ARBA00022840"/>
    </source>
</evidence>
<feature type="domain" description="Helicase ATP-binding" evidence="8">
    <location>
        <begin position="200"/>
        <end position="387"/>
    </location>
</feature>
<feature type="compositionally biased region" description="Polar residues" evidence="7">
    <location>
        <begin position="561"/>
        <end position="571"/>
    </location>
</feature>
<dbReference type="OMA" id="HPIMREN"/>
<dbReference type="InterPro" id="IPR000629">
    <property type="entry name" value="RNA-helicase_DEAD-box_CS"/>
</dbReference>
<gene>
    <name evidence="10" type="ORF">AK812_SmicGene37777</name>
</gene>
<evidence type="ECO:0000313" key="11">
    <source>
        <dbReference type="Proteomes" id="UP000186817"/>
    </source>
</evidence>
<dbReference type="InterPro" id="IPR027417">
    <property type="entry name" value="P-loop_NTPase"/>
</dbReference>
<sequence>MEPGDQSDKSWWENAEPSSQDQGQETKQEWDAWEKWEKPADDAWGKWEKPADDAWGKWEKPADDAWGKWEKPADDAWGSSNAWQTQQQPAETAEDANKKRHETYRKEYYDYQEWYKQAGITPDTNNACTFSEESGDRGIDFELYNAVPVRVSGDGAETLPKHLDSFEDLFARFDGIPGQLQENLRLLKFQYPTPVQKYAVIAGLAGRDVMCCAQTGSGKTAAYVIPMLSSMMKNHRATGALTEPFEGPCEPDTLILAPTRELALQIYDDAVRFCYGTDYRVVRVYGQEARGNQIRDFSKGADICVATPGRFADYVEAEIISVQKTYCLVLDEADRMLELGFQEIIQELIEKRGMPQNNERQTMMFSATFPKEIQDTAMNYLHNHLFVEVGKLGSPAATVTQVVEQVEKKDKLDTLVTLIDSWTQSSRPTGQERMLVFTNSKNQTKALDEYLWDKEVAKTGALHGDLDQPKRESNLALFREGKIDVMLATDVAARGLDISKVSHVVNFDLPKDPQVYVHRIGRTGRIGHRGTAYSFVTMEDGWWTDNEQMLKELPHFMEGAPNTQDSAWQDNSWERPAPLYQ</sequence>
<dbReference type="PANTHER" id="PTHR47958">
    <property type="entry name" value="ATP-DEPENDENT RNA HELICASE DBP3"/>
    <property type="match status" value="1"/>
</dbReference>
<dbReference type="EC" id="3.6.4.13" evidence="1"/>
<dbReference type="Pfam" id="PF00271">
    <property type="entry name" value="Helicase_C"/>
    <property type="match status" value="1"/>
</dbReference>
<dbReference type="GO" id="GO:0005524">
    <property type="term" value="F:ATP binding"/>
    <property type="evidence" value="ECO:0007669"/>
    <property type="project" value="UniProtKB-KW"/>
</dbReference>
<dbReference type="OrthoDB" id="196131at2759"/>
<keyword evidence="5 6" id="KW-0067">ATP-binding</keyword>
<dbReference type="GO" id="GO:0003676">
    <property type="term" value="F:nucleic acid binding"/>
    <property type="evidence" value="ECO:0007669"/>
    <property type="project" value="InterPro"/>
</dbReference>
<dbReference type="Proteomes" id="UP000186817">
    <property type="component" value="Unassembled WGS sequence"/>
</dbReference>
<feature type="region of interest" description="Disordered" evidence="7">
    <location>
        <begin position="1"/>
        <end position="99"/>
    </location>
</feature>
<feature type="region of interest" description="Disordered" evidence="7">
    <location>
        <begin position="558"/>
        <end position="581"/>
    </location>
</feature>
<proteinExistence type="inferred from homology"/>
<evidence type="ECO:0000256" key="4">
    <source>
        <dbReference type="ARBA" id="ARBA00022806"/>
    </source>
</evidence>
<evidence type="ECO:0000259" key="9">
    <source>
        <dbReference type="PROSITE" id="PS51194"/>
    </source>
</evidence>
<evidence type="ECO:0000259" key="8">
    <source>
        <dbReference type="PROSITE" id="PS51192"/>
    </source>
</evidence>
<organism evidence="10 11">
    <name type="scientific">Symbiodinium microadriaticum</name>
    <name type="common">Dinoflagellate</name>
    <name type="synonym">Zooxanthella microadriatica</name>
    <dbReference type="NCBI Taxonomy" id="2951"/>
    <lineage>
        <taxon>Eukaryota</taxon>
        <taxon>Sar</taxon>
        <taxon>Alveolata</taxon>
        <taxon>Dinophyceae</taxon>
        <taxon>Suessiales</taxon>
        <taxon>Symbiodiniaceae</taxon>
        <taxon>Symbiodinium</taxon>
    </lineage>
</organism>
<dbReference type="SMART" id="SM00487">
    <property type="entry name" value="DEXDc"/>
    <property type="match status" value="1"/>
</dbReference>
<dbReference type="GO" id="GO:0003724">
    <property type="term" value="F:RNA helicase activity"/>
    <property type="evidence" value="ECO:0007669"/>
    <property type="project" value="UniProtKB-EC"/>
</dbReference>
<dbReference type="EMBL" id="LSRX01001260">
    <property type="protein sequence ID" value="OLP81658.1"/>
    <property type="molecule type" value="Genomic_DNA"/>
</dbReference>
<dbReference type="PROSITE" id="PS51194">
    <property type="entry name" value="HELICASE_CTER"/>
    <property type="match status" value="1"/>
</dbReference>
<dbReference type="PROSITE" id="PS00039">
    <property type="entry name" value="DEAD_ATP_HELICASE"/>
    <property type="match status" value="1"/>
</dbReference>
<feature type="compositionally biased region" description="Basic and acidic residues" evidence="7">
    <location>
        <begin position="1"/>
        <end position="11"/>
    </location>
</feature>
<dbReference type="Pfam" id="PF00270">
    <property type="entry name" value="DEAD"/>
    <property type="match status" value="1"/>
</dbReference>